<dbReference type="EMBL" id="FZOF01000042">
    <property type="protein sequence ID" value="SNT56504.1"/>
    <property type="molecule type" value="Genomic_DNA"/>
</dbReference>
<dbReference type="Proteomes" id="UP000198280">
    <property type="component" value="Unassembled WGS sequence"/>
</dbReference>
<dbReference type="InterPro" id="IPR011009">
    <property type="entry name" value="Kinase-like_dom_sf"/>
</dbReference>
<gene>
    <name evidence="2" type="ORF">SAMN05216252_1428</name>
</gene>
<dbReference type="GO" id="GO:0016740">
    <property type="term" value="F:transferase activity"/>
    <property type="evidence" value="ECO:0007669"/>
    <property type="project" value="UniProtKB-KW"/>
</dbReference>
<dbReference type="Pfam" id="PF01636">
    <property type="entry name" value="APH"/>
    <property type="match status" value="1"/>
</dbReference>
<dbReference type="InterPro" id="IPR051678">
    <property type="entry name" value="AGP_Transferase"/>
</dbReference>
<organism evidence="2 3">
    <name type="scientific">Actinacidiphila glaucinigra</name>
    <dbReference type="NCBI Taxonomy" id="235986"/>
    <lineage>
        <taxon>Bacteria</taxon>
        <taxon>Bacillati</taxon>
        <taxon>Actinomycetota</taxon>
        <taxon>Actinomycetes</taxon>
        <taxon>Kitasatosporales</taxon>
        <taxon>Streptomycetaceae</taxon>
        <taxon>Actinacidiphila</taxon>
    </lineage>
</organism>
<dbReference type="Gene3D" id="3.90.1200.10">
    <property type="match status" value="1"/>
</dbReference>
<dbReference type="RefSeq" id="WP_089229017.1">
    <property type="nucleotide sequence ID" value="NZ_FZOF01000042.1"/>
</dbReference>
<dbReference type="PANTHER" id="PTHR21310">
    <property type="entry name" value="AMINOGLYCOSIDE PHOSPHOTRANSFERASE-RELATED-RELATED"/>
    <property type="match status" value="1"/>
</dbReference>
<reference evidence="2 3" key="1">
    <citation type="submission" date="2017-06" db="EMBL/GenBank/DDBJ databases">
        <authorList>
            <person name="Kim H.J."/>
            <person name="Triplett B.A."/>
        </authorList>
    </citation>
    <scope>NUCLEOTIDE SEQUENCE [LARGE SCALE GENOMIC DNA]</scope>
    <source>
        <strain evidence="2 3">CGMCC 4.1858</strain>
    </source>
</reference>
<dbReference type="Gene3D" id="3.30.200.20">
    <property type="entry name" value="Phosphorylase Kinase, domain 1"/>
    <property type="match status" value="1"/>
</dbReference>
<keyword evidence="3" id="KW-1185">Reference proteome</keyword>
<dbReference type="SUPFAM" id="SSF56112">
    <property type="entry name" value="Protein kinase-like (PK-like)"/>
    <property type="match status" value="1"/>
</dbReference>
<dbReference type="OrthoDB" id="2570531at2"/>
<name>A0A239NQ50_9ACTN</name>
<evidence type="ECO:0000313" key="3">
    <source>
        <dbReference type="Proteomes" id="UP000198280"/>
    </source>
</evidence>
<dbReference type="PANTHER" id="PTHR21310:SF40">
    <property type="entry name" value="AMINOGLYCOSIDE PHOSPHOTRANSFERASE DOMAIN-CONTAINING PROTEIN-RELATED"/>
    <property type="match status" value="1"/>
</dbReference>
<keyword evidence="2" id="KW-0808">Transferase</keyword>
<proteinExistence type="predicted"/>
<evidence type="ECO:0000259" key="1">
    <source>
        <dbReference type="Pfam" id="PF01636"/>
    </source>
</evidence>
<dbReference type="InterPro" id="IPR002575">
    <property type="entry name" value="Aminoglycoside_PTrfase"/>
</dbReference>
<sequence>MTRASWASLPHDLAAAVEARLGAPVARAADQTGGFSPGVAARLTLTDGRRAFVKAVSPTQNPDSPHIHRAEARIAADLPRDIPAPRLLDSFEQDGWVVLAFEDVPGRHPTDPWDAEELRRVMDALDGLAGRLTPSPVAAPPAAERLAGSFGCWAELAADRDAGTDDLGGLDPWAAAHLDDLAALESGWPQAVAGDTLAHGDLRADNILLTTDGRVVFVDWPWACTSTPWFDLLCMLPSIVMQGGPEPEGLFAAHPPARDAHPEAVDAALAALTGMFLVHARRPAPPGLPTLRAFQRAQGAAALSWLRTRLRPTLHA</sequence>
<dbReference type="AlphaFoldDB" id="A0A239NQ50"/>
<accession>A0A239NQ50</accession>
<evidence type="ECO:0000313" key="2">
    <source>
        <dbReference type="EMBL" id="SNT56504.1"/>
    </source>
</evidence>
<protein>
    <submittedName>
        <fullName evidence="2">Phosphotransferase enzyme family protein</fullName>
    </submittedName>
</protein>
<feature type="domain" description="Aminoglycoside phosphotransferase" evidence="1">
    <location>
        <begin position="43"/>
        <end position="253"/>
    </location>
</feature>